<dbReference type="InterPro" id="IPR028087">
    <property type="entry name" value="Tad_N"/>
</dbReference>
<keyword evidence="1" id="KW-0812">Transmembrane</keyword>
<dbReference type="Proteomes" id="UP001455384">
    <property type="component" value="Chromosome"/>
</dbReference>
<feature type="domain" description="Putative Flp pilus-assembly TadG-like N-terminal" evidence="2">
    <location>
        <begin position="12"/>
        <end position="56"/>
    </location>
</feature>
<feature type="transmembrane region" description="Helical" evidence="1">
    <location>
        <begin position="12"/>
        <end position="38"/>
    </location>
</feature>
<name>A0ABZ3CHF5_9STAP</name>
<evidence type="ECO:0000313" key="3">
    <source>
        <dbReference type="EMBL" id="WZX29261.1"/>
    </source>
</evidence>
<keyword evidence="1" id="KW-1133">Transmembrane helix</keyword>
<dbReference type="Pfam" id="PF13400">
    <property type="entry name" value="Tad"/>
    <property type="match status" value="1"/>
</dbReference>
<keyword evidence="4" id="KW-1185">Reference proteome</keyword>
<reference evidence="4" key="1">
    <citation type="submission" date="2023-10" db="EMBL/GenBank/DDBJ databases">
        <title>Genome analysis and identification of Salinococcus sp. Bachu38 nov., a PGPR from the rhizosphere of Tamarix.</title>
        <authorList>
            <person name="Liang Z."/>
            <person name="Zhang X."/>
            <person name="Jia J."/>
            <person name="Chen X."/>
            <person name="Wang Y."/>
            <person name="Wang Q."/>
            <person name="Wang R."/>
        </authorList>
    </citation>
    <scope>NUCLEOTIDE SEQUENCE [LARGE SCALE GENOMIC DNA]</scope>
    <source>
        <strain evidence="4">Bachu38</strain>
    </source>
</reference>
<proteinExistence type="predicted"/>
<organism evidence="3 4">
    <name type="scientific">Salinicoccus bachuensis</name>
    <dbReference type="NCBI Taxonomy" id="3136731"/>
    <lineage>
        <taxon>Bacteria</taxon>
        <taxon>Bacillati</taxon>
        <taxon>Bacillota</taxon>
        <taxon>Bacilli</taxon>
        <taxon>Bacillales</taxon>
        <taxon>Staphylococcaceae</taxon>
        <taxon>Salinicoccus</taxon>
    </lineage>
</organism>
<dbReference type="RefSeq" id="WP_342387824.1">
    <property type="nucleotide sequence ID" value="NZ_CP138333.2"/>
</dbReference>
<keyword evidence="1" id="KW-0472">Membrane</keyword>
<sequence>MRQLLKKEEGNSFLLMALGLMLALGMLGLVVDGGYLYMTKSHMQKTANAAALSGAQELPNSSEKVNQVVGEILNHHGESDSLLFSNIEGENQLHVGVGREVPLFFSSLFGIDSVMIGADAKAGLHAMTAGVGVVPLGLDESVEINYEDPEPHKLKVGAGDSETGNFGILALEGPGGKLYSEALMHGFDGELKVGEIIKTQTGNIAGKTEAGVTHRMDNCPYPDGDYQQRDCARIMLIPVYKALDDGGNQVKRVEITGFAYFYLTEQTDGDADSIEGIFIRRAGPGESDAEAPLDRGAYTIKLTR</sequence>
<evidence type="ECO:0000256" key="1">
    <source>
        <dbReference type="SAM" id="Phobius"/>
    </source>
</evidence>
<evidence type="ECO:0000259" key="2">
    <source>
        <dbReference type="Pfam" id="PF13400"/>
    </source>
</evidence>
<evidence type="ECO:0000313" key="4">
    <source>
        <dbReference type="Proteomes" id="UP001455384"/>
    </source>
</evidence>
<protein>
    <submittedName>
        <fullName evidence="3">Tad domain-containing protein</fullName>
    </submittedName>
</protein>
<accession>A0ABZ3CHF5</accession>
<gene>
    <name evidence="3" type="ORF">RQP18_11450</name>
</gene>
<dbReference type="EMBL" id="CP138333">
    <property type="protein sequence ID" value="WZX29261.1"/>
    <property type="molecule type" value="Genomic_DNA"/>
</dbReference>